<protein>
    <submittedName>
        <fullName evidence="3">Transcriptional regulator</fullName>
    </submittedName>
</protein>
<dbReference type="Proteomes" id="UP000251213">
    <property type="component" value="Unassembled WGS sequence"/>
</dbReference>
<dbReference type="Pfam" id="PF01381">
    <property type="entry name" value="HTH_3"/>
    <property type="match status" value="1"/>
</dbReference>
<keyword evidence="4" id="KW-1185">Reference proteome</keyword>
<proteinExistence type="predicted"/>
<sequence length="122" mass="13746">MKNSGRKDIGERIRLIRIKKGMTQEEIGKLIGRSAAVISSYETGKRCPPTKQVDDLSKALGVSVDYLLGREVEGKKVSYDIGNVLEAETLLYDGRVLTPRQKEFLKQQLEFIFDQIQQASSQ</sequence>
<evidence type="ECO:0000313" key="3">
    <source>
        <dbReference type="EMBL" id="RAL21939.1"/>
    </source>
</evidence>
<dbReference type="EMBL" id="QJKK01000011">
    <property type="protein sequence ID" value="RAL21939.1"/>
    <property type="molecule type" value="Genomic_DNA"/>
</dbReference>
<gene>
    <name evidence="3" type="ORF">DL897_15220</name>
</gene>
<reference evidence="3 4" key="2">
    <citation type="submission" date="2018-06" db="EMBL/GenBank/DDBJ databases">
        <authorList>
            <person name="Zhirakovskaya E."/>
        </authorList>
    </citation>
    <scope>NUCLEOTIDE SEQUENCE [LARGE SCALE GENOMIC DNA]</scope>
    <source>
        <strain evidence="3 4">FBKL4.011</strain>
    </source>
</reference>
<reference evidence="3 4" key="1">
    <citation type="submission" date="2018-06" db="EMBL/GenBank/DDBJ databases">
        <title>Thermoflavimicrobium daqus sp. nov., a thermophilic microbe isolated from Moutai-flavour Daqu.</title>
        <authorList>
            <person name="Wang X."/>
            <person name="Zhou H."/>
        </authorList>
    </citation>
    <scope>NUCLEOTIDE SEQUENCE [LARGE SCALE GENOMIC DNA]</scope>
    <source>
        <strain evidence="3 4">FBKL4.011</strain>
    </source>
</reference>
<dbReference type="RefSeq" id="WP_113659981.1">
    <property type="nucleotide sequence ID" value="NZ_KZ845673.1"/>
</dbReference>
<dbReference type="GO" id="GO:0003677">
    <property type="term" value="F:DNA binding"/>
    <property type="evidence" value="ECO:0007669"/>
    <property type="project" value="UniProtKB-KW"/>
</dbReference>
<evidence type="ECO:0000256" key="1">
    <source>
        <dbReference type="ARBA" id="ARBA00023125"/>
    </source>
</evidence>
<name>A0A364K1N5_9BACL</name>
<comment type="caution">
    <text evidence="3">The sequence shown here is derived from an EMBL/GenBank/DDBJ whole genome shotgun (WGS) entry which is preliminary data.</text>
</comment>
<dbReference type="CDD" id="cd00093">
    <property type="entry name" value="HTH_XRE"/>
    <property type="match status" value="1"/>
</dbReference>
<organism evidence="3 4">
    <name type="scientific">Thermoflavimicrobium daqui</name>
    <dbReference type="NCBI Taxonomy" id="2137476"/>
    <lineage>
        <taxon>Bacteria</taxon>
        <taxon>Bacillati</taxon>
        <taxon>Bacillota</taxon>
        <taxon>Bacilli</taxon>
        <taxon>Bacillales</taxon>
        <taxon>Thermoactinomycetaceae</taxon>
        <taxon>Thermoflavimicrobium</taxon>
    </lineage>
</organism>
<feature type="domain" description="HTH cro/C1-type" evidence="2">
    <location>
        <begin position="13"/>
        <end position="67"/>
    </location>
</feature>
<dbReference type="PROSITE" id="PS50943">
    <property type="entry name" value="HTH_CROC1"/>
    <property type="match status" value="1"/>
</dbReference>
<dbReference type="PANTHER" id="PTHR46558:SF11">
    <property type="entry name" value="HTH-TYPE TRANSCRIPTIONAL REGULATOR XRE"/>
    <property type="match status" value="1"/>
</dbReference>
<dbReference type="AlphaFoldDB" id="A0A364K1N5"/>
<dbReference type="Gene3D" id="1.10.260.40">
    <property type="entry name" value="lambda repressor-like DNA-binding domains"/>
    <property type="match status" value="1"/>
</dbReference>
<dbReference type="SUPFAM" id="SSF47413">
    <property type="entry name" value="lambda repressor-like DNA-binding domains"/>
    <property type="match status" value="1"/>
</dbReference>
<dbReference type="PANTHER" id="PTHR46558">
    <property type="entry name" value="TRACRIPTIONAL REGULATORY PROTEIN-RELATED-RELATED"/>
    <property type="match status" value="1"/>
</dbReference>
<evidence type="ECO:0000259" key="2">
    <source>
        <dbReference type="PROSITE" id="PS50943"/>
    </source>
</evidence>
<dbReference type="SMART" id="SM00530">
    <property type="entry name" value="HTH_XRE"/>
    <property type="match status" value="1"/>
</dbReference>
<evidence type="ECO:0000313" key="4">
    <source>
        <dbReference type="Proteomes" id="UP000251213"/>
    </source>
</evidence>
<dbReference type="InterPro" id="IPR010982">
    <property type="entry name" value="Lambda_DNA-bd_dom_sf"/>
</dbReference>
<accession>A0A364K1N5</accession>
<keyword evidence="1" id="KW-0238">DNA-binding</keyword>
<dbReference type="OrthoDB" id="8115576at2"/>
<dbReference type="InterPro" id="IPR001387">
    <property type="entry name" value="Cro/C1-type_HTH"/>
</dbReference>